<dbReference type="AlphaFoldDB" id="A0AAV7JA95"/>
<dbReference type="Pfam" id="PF22589">
    <property type="entry name" value="SPMIP1"/>
    <property type="match status" value="1"/>
</dbReference>
<evidence type="ECO:0000313" key="2">
    <source>
        <dbReference type="EMBL" id="KAI6645730.1"/>
    </source>
</evidence>
<comment type="caution">
    <text evidence="2">The sequence shown here is derived from an EMBL/GenBank/DDBJ whole genome shotgun (WGS) entry which is preliminary data.</text>
</comment>
<name>A0AAV7JA95_9METZ</name>
<sequence>MSSSRNQKCDDFLWRSIMEQEKTNRVNWYFKYLPQQCQEDKDEQNCIRQIKPKPFTSGNSLPPIEQINREISDLIRHKDYKRSVYWTLPIIPRKKSNLEFRMPHNTAGMYQVEQNLENTLYDKTLSSNTSRKAYLKQRQIDAPQTKYKLPITSNWDVGWVQPDSGDVKRPKFAKKNIFLETIGSHHLDGLV</sequence>
<dbReference type="PANTHER" id="PTHR35826">
    <property type="entry name" value="PROTEIN ATP6V1FNB-LIKE"/>
    <property type="match status" value="1"/>
</dbReference>
<organism evidence="2 3">
    <name type="scientific">Oopsacas minuta</name>
    <dbReference type="NCBI Taxonomy" id="111878"/>
    <lineage>
        <taxon>Eukaryota</taxon>
        <taxon>Metazoa</taxon>
        <taxon>Porifera</taxon>
        <taxon>Hexactinellida</taxon>
        <taxon>Hexasterophora</taxon>
        <taxon>Lyssacinosida</taxon>
        <taxon>Leucopsacidae</taxon>
        <taxon>Oopsacas</taxon>
    </lineage>
</organism>
<evidence type="ECO:0000259" key="1">
    <source>
        <dbReference type="Pfam" id="PF22589"/>
    </source>
</evidence>
<protein>
    <recommendedName>
        <fullName evidence="1">Sperm microtubule inner protein 1 C-terminal domain-containing protein</fullName>
    </recommendedName>
</protein>
<dbReference type="InterPro" id="IPR054323">
    <property type="entry name" value="SPMIP1_C"/>
</dbReference>
<gene>
    <name evidence="2" type="ORF">LOD99_12993</name>
</gene>
<dbReference type="EMBL" id="JAKMXF010000365">
    <property type="protein sequence ID" value="KAI6645730.1"/>
    <property type="molecule type" value="Genomic_DNA"/>
</dbReference>
<accession>A0AAV7JA95</accession>
<keyword evidence="3" id="KW-1185">Reference proteome</keyword>
<dbReference type="PANTHER" id="PTHR35826:SF1">
    <property type="entry name" value="PROTEIN ATP6V1FNB-LIKE"/>
    <property type="match status" value="1"/>
</dbReference>
<feature type="domain" description="Sperm microtubule inner protein 1 C-terminal" evidence="1">
    <location>
        <begin position="103"/>
        <end position="181"/>
    </location>
</feature>
<proteinExistence type="predicted"/>
<evidence type="ECO:0000313" key="3">
    <source>
        <dbReference type="Proteomes" id="UP001165289"/>
    </source>
</evidence>
<reference evidence="2 3" key="1">
    <citation type="journal article" date="2023" name="BMC Biol.">
        <title>The compact genome of the sponge Oopsacas minuta (Hexactinellida) is lacking key metazoan core genes.</title>
        <authorList>
            <person name="Santini S."/>
            <person name="Schenkelaars Q."/>
            <person name="Jourda C."/>
            <person name="Duchesne M."/>
            <person name="Belahbib H."/>
            <person name="Rocher C."/>
            <person name="Selva M."/>
            <person name="Riesgo A."/>
            <person name="Vervoort M."/>
            <person name="Leys S.P."/>
            <person name="Kodjabachian L."/>
            <person name="Le Bivic A."/>
            <person name="Borchiellini C."/>
            <person name="Claverie J.M."/>
            <person name="Renard E."/>
        </authorList>
    </citation>
    <scope>NUCLEOTIDE SEQUENCE [LARGE SCALE GENOMIC DNA]</scope>
    <source>
        <strain evidence="2">SPO-2</strain>
    </source>
</reference>
<dbReference type="Proteomes" id="UP001165289">
    <property type="component" value="Unassembled WGS sequence"/>
</dbReference>